<sequence>MGSGGSKNVPGSKVFSEDDSDEVEKEKIEYNARLKEAMERQRDVVVKEEITDFWELSESNYRNLSLNAKAKNLLHNALSFDEYRRIKSCKTVKEV</sequence>
<keyword evidence="3" id="KW-1185">Reference proteome</keyword>
<protein>
    <submittedName>
        <fullName evidence="2">Uncharacterized protein</fullName>
    </submittedName>
</protein>
<reference evidence="2 3" key="1">
    <citation type="submission" date="2024-01" db="EMBL/GenBank/DDBJ databases">
        <title>The complete chloroplast genome sequence of Lithospermum erythrorhizon: insights into the phylogenetic relationship among Boraginaceae species and the maternal lineages of purple gromwells.</title>
        <authorList>
            <person name="Okada T."/>
            <person name="Watanabe K."/>
        </authorList>
    </citation>
    <scope>NUCLEOTIDE SEQUENCE [LARGE SCALE GENOMIC DNA]</scope>
</reference>
<evidence type="ECO:0000313" key="2">
    <source>
        <dbReference type="EMBL" id="GAA0152846.1"/>
    </source>
</evidence>
<dbReference type="Proteomes" id="UP001454036">
    <property type="component" value="Unassembled WGS sequence"/>
</dbReference>
<proteinExistence type="predicted"/>
<feature type="region of interest" description="Disordered" evidence="1">
    <location>
        <begin position="1"/>
        <end position="22"/>
    </location>
</feature>
<accession>A0AAV3PP75</accession>
<organism evidence="2 3">
    <name type="scientific">Lithospermum erythrorhizon</name>
    <name type="common">Purple gromwell</name>
    <name type="synonym">Lithospermum officinale var. erythrorhizon</name>
    <dbReference type="NCBI Taxonomy" id="34254"/>
    <lineage>
        <taxon>Eukaryota</taxon>
        <taxon>Viridiplantae</taxon>
        <taxon>Streptophyta</taxon>
        <taxon>Embryophyta</taxon>
        <taxon>Tracheophyta</taxon>
        <taxon>Spermatophyta</taxon>
        <taxon>Magnoliopsida</taxon>
        <taxon>eudicotyledons</taxon>
        <taxon>Gunneridae</taxon>
        <taxon>Pentapetalae</taxon>
        <taxon>asterids</taxon>
        <taxon>lamiids</taxon>
        <taxon>Boraginales</taxon>
        <taxon>Boraginaceae</taxon>
        <taxon>Boraginoideae</taxon>
        <taxon>Lithospermeae</taxon>
        <taxon>Lithospermum</taxon>
    </lineage>
</organism>
<name>A0AAV3PP75_LITER</name>
<evidence type="ECO:0000256" key="1">
    <source>
        <dbReference type="SAM" id="MobiDB-lite"/>
    </source>
</evidence>
<comment type="caution">
    <text evidence="2">The sequence shown here is derived from an EMBL/GenBank/DDBJ whole genome shotgun (WGS) entry which is preliminary data.</text>
</comment>
<dbReference type="AlphaFoldDB" id="A0AAV3PP75"/>
<evidence type="ECO:0000313" key="3">
    <source>
        <dbReference type="Proteomes" id="UP001454036"/>
    </source>
</evidence>
<dbReference type="EMBL" id="BAABME010018167">
    <property type="protein sequence ID" value="GAA0152846.1"/>
    <property type="molecule type" value="Genomic_DNA"/>
</dbReference>
<gene>
    <name evidence="2" type="ORF">LIER_37575</name>
</gene>